<gene>
    <name evidence="1" type="ORF">Goe8_c01810</name>
</gene>
<organism evidence="1 2">
    <name type="scientific">Bacillus phage vB_BmeM-Goe8</name>
    <dbReference type="NCBI Taxonomy" id="2593638"/>
    <lineage>
        <taxon>Viruses</taxon>
        <taxon>Duplodnaviria</taxon>
        <taxon>Heunggongvirae</taxon>
        <taxon>Uroviricota</taxon>
        <taxon>Caudoviricetes</taxon>
        <taxon>Herelleviridae</taxon>
        <taxon>Bastillevirinae</taxon>
        <taxon>Goettingenvirus</taxon>
        <taxon>Goettingenvirus goe8</taxon>
    </lineage>
</organism>
<evidence type="ECO:0000313" key="1">
    <source>
        <dbReference type="EMBL" id="QDP42954.1"/>
    </source>
</evidence>
<evidence type="ECO:0000313" key="2">
    <source>
        <dbReference type="Proteomes" id="UP000317800"/>
    </source>
</evidence>
<sequence>MPVQKFEGGKVLLEFGYGDMLVSPGLSGEDFKTGNLVIMQNDTDMEIGEFITYDEPIMPTMDEIDVLMTFDKIESIDVLIRNLERVKRFMLNGKVDKG</sequence>
<accession>A0A516KMY7</accession>
<protein>
    <submittedName>
        <fullName evidence="1">Uncharacterized protein</fullName>
    </submittedName>
</protein>
<proteinExistence type="predicted"/>
<reference evidence="1 2" key="1">
    <citation type="submission" date="2019-06" db="EMBL/GenBank/DDBJ databases">
        <authorList>
            <person name="Hertel R."/>
        </authorList>
    </citation>
    <scope>NUCLEOTIDE SEQUENCE [LARGE SCALE GENOMIC DNA]</scope>
</reference>
<dbReference type="EMBL" id="MN043729">
    <property type="protein sequence ID" value="QDP42954.1"/>
    <property type="molecule type" value="Genomic_DNA"/>
</dbReference>
<name>A0A516KMY7_9CAUD</name>
<keyword evidence="2" id="KW-1185">Reference proteome</keyword>
<dbReference type="Proteomes" id="UP000317800">
    <property type="component" value="Segment"/>
</dbReference>